<comment type="cofactor">
    <cofactor evidence="6">
        <name>Zn(2+)</name>
        <dbReference type="ChEBI" id="CHEBI:29105"/>
    </cofactor>
    <text evidence="6">Binds 1 zinc ion.</text>
</comment>
<dbReference type="OrthoDB" id="9766487at2"/>
<dbReference type="InterPro" id="IPR042088">
    <property type="entry name" value="OligoPept_F_C"/>
</dbReference>
<feature type="domain" description="Peptidase M3A/M3B catalytic" evidence="7">
    <location>
        <begin position="207"/>
        <end position="592"/>
    </location>
</feature>
<organism evidence="9 10">
    <name type="scientific">Calidithermus terrae</name>
    <dbReference type="NCBI Taxonomy" id="1408545"/>
    <lineage>
        <taxon>Bacteria</taxon>
        <taxon>Thermotogati</taxon>
        <taxon>Deinococcota</taxon>
        <taxon>Deinococci</taxon>
        <taxon>Thermales</taxon>
        <taxon>Thermaceae</taxon>
        <taxon>Calidithermus</taxon>
    </lineage>
</organism>
<dbReference type="InterPro" id="IPR045090">
    <property type="entry name" value="Pept_M3A_M3B"/>
</dbReference>
<dbReference type="Pfam" id="PF08439">
    <property type="entry name" value="Peptidase_M3_N"/>
    <property type="match status" value="1"/>
</dbReference>
<comment type="caution">
    <text evidence="9">The sequence shown here is derived from an EMBL/GenBank/DDBJ whole genome shotgun (WGS) entry which is preliminary data.</text>
</comment>
<gene>
    <name evidence="9" type="primary">pepF1_1</name>
    <name evidence="9" type="ORF">Mterra_02724</name>
</gene>
<evidence type="ECO:0000256" key="2">
    <source>
        <dbReference type="ARBA" id="ARBA00022723"/>
    </source>
</evidence>
<evidence type="ECO:0000256" key="1">
    <source>
        <dbReference type="ARBA" id="ARBA00022670"/>
    </source>
</evidence>
<dbReference type="InterPro" id="IPR004438">
    <property type="entry name" value="Peptidase_M3B"/>
</dbReference>
<keyword evidence="10" id="KW-1185">Reference proteome</keyword>
<dbReference type="InterPro" id="IPR013647">
    <property type="entry name" value="OligopepF_N_dom"/>
</dbReference>
<dbReference type="PANTHER" id="PTHR11804:SF77">
    <property type="entry name" value="OLIGOENDOPEPTIDASE F"/>
    <property type="match status" value="1"/>
</dbReference>
<feature type="domain" description="Oligopeptidase F N-terminal" evidence="8">
    <location>
        <begin position="115"/>
        <end position="184"/>
    </location>
</feature>
<evidence type="ECO:0000313" key="10">
    <source>
        <dbReference type="Proteomes" id="UP000265715"/>
    </source>
</evidence>
<accession>A0A399EIY6</accession>
<keyword evidence="2 6" id="KW-0479">Metal-binding</keyword>
<dbReference type="EC" id="3.4.24.-" evidence="6"/>
<name>A0A399EIY6_9DEIN</name>
<comment type="function">
    <text evidence="6">Has oligopeptidase activity and degrades a variety of small bioactive peptides.</text>
</comment>
<dbReference type="EMBL" id="QXDL01000127">
    <property type="protein sequence ID" value="RIH82292.1"/>
    <property type="molecule type" value="Genomic_DNA"/>
</dbReference>
<dbReference type="GO" id="GO:0004222">
    <property type="term" value="F:metalloendopeptidase activity"/>
    <property type="evidence" value="ECO:0007669"/>
    <property type="project" value="UniProtKB-UniRule"/>
</dbReference>
<dbReference type="Proteomes" id="UP000265715">
    <property type="component" value="Unassembled WGS sequence"/>
</dbReference>
<reference evidence="9 10" key="1">
    <citation type="submission" date="2018-08" db="EMBL/GenBank/DDBJ databases">
        <title>Meiothermus terrae DSM 26712 genome sequencing project.</title>
        <authorList>
            <person name="Da Costa M.S."/>
            <person name="Albuquerque L."/>
            <person name="Raposo P."/>
            <person name="Froufe H.J.C."/>
            <person name="Barroso C.S."/>
            <person name="Egas C."/>
        </authorList>
    </citation>
    <scope>NUCLEOTIDE SEQUENCE [LARGE SCALE GENOMIC DNA]</scope>
    <source>
        <strain evidence="9 10">DSM 26712</strain>
    </source>
</reference>
<evidence type="ECO:0000256" key="4">
    <source>
        <dbReference type="ARBA" id="ARBA00022833"/>
    </source>
</evidence>
<dbReference type="InterPro" id="IPR001567">
    <property type="entry name" value="Pept_M3A_M3B_dom"/>
</dbReference>
<dbReference type="SUPFAM" id="SSF55486">
    <property type="entry name" value="Metalloproteases ('zincins'), catalytic domain"/>
    <property type="match status" value="1"/>
</dbReference>
<evidence type="ECO:0000256" key="3">
    <source>
        <dbReference type="ARBA" id="ARBA00022801"/>
    </source>
</evidence>
<dbReference type="CDD" id="cd09608">
    <property type="entry name" value="M3B_PepF"/>
    <property type="match status" value="1"/>
</dbReference>
<dbReference type="GO" id="GO:0006508">
    <property type="term" value="P:proteolysis"/>
    <property type="evidence" value="ECO:0007669"/>
    <property type="project" value="UniProtKB-KW"/>
</dbReference>
<keyword evidence="3 6" id="KW-0378">Hydrolase</keyword>
<comment type="similarity">
    <text evidence="6">Belongs to the peptidase M3B family.</text>
</comment>
<sequence length="606" mass="67207">MVKTLPPRSELPKEQTWNVEALFPSAEDWHKALEAALASVAELEPFKGQLGASPQALLQALQTRDRLQLAAGKVFMYASLNQSTDGANPLYTTMLTQARGALARLGAAAAYIEPEILTIPLERLEAWMQADAALAVYRHYFEALQTRKPFVRSGEVEAVLAAASDPLGGHSATASAATNADMTFRPVEHAGQVFPVAHATVGELLVHPEPAVRRAAWESYADGHLAFKNTLASALQGSVKAYAFQAKTRGYKSSLEMALAVSRTVDNIPRAVFDNLLATFRANLPTWHRFWRLRKKAMGGRLHTSDVPVYDSPAPVAPSPKITFAEACEVICRGMEPLGREYVEPMRRGLFEERWVDWGQNQGKRAGAYSSGLKGTFPYIFMSWSDDLYSMSTLAHELGHSMHSYFTRGTQPAIYARYSLFIAEVASNFNQAMVRAMLLREAQDPAYRLAVLEEAFSNFHRYLFVMPTLARFELELYERVERGGALTAPFLTERLAELFAEGYGGEVEIDKERLGSGWMNFSHLYSPFYVYQYATGIAAANALARDVLEHGEPAAKRYMDFLKAGDSVYPIDALKVAGIDMTRPEPVERGFEVLKGMVEEFEALVG</sequence>
<evidence type="ECO:0000259" key="7">
    <source>
        <dbReference type="Pfam" id="PF01432"/>
    </source>
</evidence>
<evidence type="ECO:0000256" key="6">
    <source>
        <dbReference type="RuleBase" id="RU368091"/>
    </source>
</evidence>
<dbReference type="Gene3D" id="1.10.1370.20">
    <property type="entry name" value="Oligoendopeptidase f, C-terminal domain"/>
    <property type="match status" value="1"/>
</dbReference>
<dbReference type="GO" id="GO:0046872">
    <property type="term" value="F:metal ion binding"/>
    <property type="evidence" value="ECO:0007669"/>
    <property type="project" value="UniProtKB-UniRule"/>
</dbReference>
<evidence type="ECO:0000313" key="9">
    <source>
        <dbReference type="EMBL" id="RIH82292.1"/>
    </source>
</evidence>
<evidence type="ECO:0000256" key="5">
    <source>
        <dbReference type="ARBA" id="ARBA00023049"/>
    </source>
</evidence>
<dbReference type="NCBIfam" id="TIGR00181">
    <property type="entry name" value="pepF"/>
    <property type="match status" value="1"/>
</dbReference>
<protein>
    <recommendedName>
        <fullName evidence="6">Oligopeptidase F</fullName>
        <ecNumber evidence="6">3.4.24.-</ecNumber>
    </recommendedName>
</protein>
<dbReference type="AlphaFoldDB" id="A0A399EIY6"/>
<dbReference type="GO" id="GO:0006518">
    <property type="term" value="P:peptide metabolic process"/>
    <property type="evidence" value="ECO:0007669"/>
    <property type="project" value="TreeGrafter"/>
</dbReference>
<dbReference type="Gene3D" id="1.20.140.70">
    <property type="entry name" value="Oligopeptidase f, N-terminal domain"/>
    <property type="match status" value="1"/>
</dbReference>
<dbReference type="RefSeq" id="WP_119315715.1">
    <property type="nucleotide sequence ID" value="NZ_QXDL01000127.1"/>
</dbReference>
<evidence type="ECO:0000259" key="8">
    <source>
        <dbReference type="Pfam" id="PF08439"/>
    </source>
</evidence>
<dbReference type="Pfam" id="PF01432">
    <property type="entry name" value="Peptidase_M3"/>
    <property type="match status" value="1"/>
</dbReference>
<keyword evidence="4 6" id="KW-0862">Zinc</keyword>
<dbReference type="PANTHER" id="PTHR11804">
    <property type="entry name" value="PROTEASE M3 THIMET OLIGOPEPTIDASE-RELATED"/>
    <property type="match status" value="1"/>
</dbReference>
<keyword evidence="1 6" id="KW-0645">Protease</keyword>
<keyword evidence="5 6" id="KW-0482">Metalloprotease</keyword>
<proteinExistence type="inferred from homology"/>